<evidence type="ECO:0000313" key="4">
    <source>
        <dbReference type="EMBL" id="KAA8494756.1"/>
    </source>
</evidence>
<dbReference type="SUPFAM" id="SSF51294">
    <property type="entry name" value="Hedgehog/intein (Hint) domain"/>
    <property type="match status" value="1"/>
</dbReference>
<sequence>MGASIVAALVLILNVAVLASAASTDEDGLCRASCFEQNGTCVFDFKVNPFASETGYFTVDGCEGVQPTLLVNANTMYCFRQYDISNWMHPLGFGYLPDGALKENPELEPEVNPYDESCVETSSCQRPLYFLNGQFLGSEEDVLDFGLDVYEPAFMLPRMMWAERGNFEVCLNVTQTAVEDIFIFCHIHDFMSLRVKIADDNVLRQPDADLPPLGYNYAELDSFDQTCGTFRVAPFQDTCGTRTFLCNLNGSVFGECMNALDCAMHEEMQVDISADERVTFVDQMIPHHLNAVNMAKSLLNLAAPGQLDEEFVDLLWNIINTQNMQVTYMRAFLASQGLEDRGRICEANHCGHGMESQTSSTPTSTAAPTSSPTPIPEPEATCFPADAVVELEDGRLVRMDELQIGARVRVSANEFSEVVFWGHKSPQAVPAERFVRLQLEGGIAITVSTGHLVPTQQGLRRAGVVRHGDLLAHVSHGWLRVETVEQPSGFVKGLYNPHTRHGSIVVNQVVFSCYTDVLLPGLAHALLLVERVAFRLGWSLLGMLLERERPAAFTAILAQASALKLA</sequence>
<dbReference type="Proteomes" id="UP000324585">
    <property type="component" value="Unassembled WGS sequence"/>
</dbReference>
<dbReference type="InterPro" id="IPR003587">
    <property type="entry name" value="Hint_dom_N"/>
</dbReference>
<keyword evidence="5" id="KW-1185">Reference proteome</keyword>
<name>A0A5J4YTS2_PORPP</name>
<dbReference type="CDD" id="cd00081">
    <property type="entry name" value="Hint"/>
    <property type="match status" value="1"/>
</dbReference>
<proteinExistence type="predicted"/>
<dbReference type="InterPro" id="IPR006141">
    <property type="entry name" value="Intein_N"/>
</dbReference>
<evidence type="ECO:0000256" key="2">
    <source>
        <dbReference type="SAM" id="SignalP"/>
    </source>
</evidence>
<dbReference type="InterPro" id="IPR001767">
    <property type="entry name" value="Hedgehog_Hint"/>
</dbReference>
<feature type="region of interest" description="Disordered" evidence="1">
    <location>
        <begin position="349"/>
        <end position="379"/>
    </location>
</feature>
<dbReference type="InterPro" id="IPR012347">
    <property type="entry name" value="Ferritin-like"/>
</dbReference>
<dbReference type="PANTHER" id="PTHR46706">
    <property type="entry name" value="PROTEIN QUA-1-RELATED"/>
    <property type="match status" value="1"/>
</dbReference>
<accession>A0A5J4YTS2</accession>
<comment type="caution">
    <text evidence="4">The sequence shown here is derived from an EMBL/GenBank/DDBJ whole genome shotgun (WGS) entry which is preliminary data.</text>
</comment>
<dbReference type="InterPro" id="IPR052140">
    <property type="entry name" value="Dev_Signal_Hedgehog-like"/>
</dbReference>
<protein>
    <submittedName>
        <fullName evidence="4">Protein hedgehog</fullName>
    </submittedName>
</protein>
<dbReference type="Gene3D" id="1.20.1260.10">
    <property type="match status" value="1"/>
</dbReference>
<dbReference type="AlphaFoldDB" id="A0A5J4YTS2"/>
<evidence type="ECO:0000313" key="5">
    <source>
        <dbReference type="Proteomes" id="UP000324585"/>
    </source>
</evidence>
<dbReference type="GO" id="GO:0016540">
    <property type="term" value="P:protein autoprocessing"/>
    <property type="evidence" value="ECO:0007669"/>
    <property type="project" value="InterPro"/>
</dbReference>
<dbReference type="Pfam" id="PF01079">
    <property type="entry name" value="Hint"/>
    <property type="match status" value="1"/>
</dbReference>
<dbReference type="SMART" id="SM00306">
    <property type="entry name" value="HintN"/>
    <property type="match status" value="1"/>
</dbReference>
<gene>
    <name evidence="4" type="ORF">FVE85_2997</name>
</gene>
<dbReference type="OrthoDB" id="734129at2759"/>
<dbReference type="InterPro" id="IPR005183">
    <property type="entry name" value="DUF305_CopM-like"/>
</dbReference>
<feature type="compositionally biased region" description="Low complexity" evidence="1">
    <location>
        <begin position="355"/>
        <end position="370"/>
    </location>
</feature>
<dbReference type="PROSITE" id="PS50817">
    <property type="entry name" value="INTEIN_N_TER"/>
    <property type="match status" value="1"/>
</dbReference>
<dbReference type="GO" id="GO:0016539">
    <property type="term" value="P:intein-mediated protein splicing"/>
    <property type="evidence" value="ECO:0007669"/>
    <property type="project" value="InterPro"/>
</dbReference>
<organism evidence="4 5">
    <name type="scientific">Porphyridium purpureum</name>
    <name type="common">Red alga</name>
    <name type="synonym">Porphyridium cruentum</name>
    <dbReference type="NCBI Taxonomy" id="35688"/>
    <lineage>
        <taxon>Eukaryota</taxon>
        <taxon>Rhodophyta</taxon>
        <taxon>Bangiophyceae</taxon>
        <taxon>Porphyridiales</taxon>
        <taxon>Porphyridiaceae</taxon>
        <taxon>Porphyridium</taxon>
    </lineage>
</organism>
<dbReference type="Gene3D" id="2.170.16.10">
    <property type="entry name" value="Hedgehog/Intein (Hint) domain"/>
    <property type="match status" value="1"/>
</dbReference>
<dbReference type="InterPro" id="IPR036844">
    <property type="entry name" value="Hint_dom_sf"/>
</dbReference>
<keyword evidence="2" id="KW-0732">Signal</keyword>
<dbReference type="Pfam" id="PF03713">
    <property type="entry name" value="DUF305"/>
    <property type="match status" value="1"/>
</dbReference>
<dbReference type="PANTHER" id="PTHR46706:SF12">
    <property type="entry name" value="PROTEIN QUA-1-RELATED"/>
    <property type="match status" value="1"/>
</dbReference>
<evidence type="ECO:0000256" key="1">
    <source>
        <dbReference type="SAM" id="MobiDB-lite"/>
    </source>
</evidence>
<feature type="domain" description="Hint" evidence="3">
    <location>
        <begin position="380"/>
        <end position="475"/>
    </location>
</feature>
<evidence type="ECO:0000259" key="3">
    <source>
        <dbReference type="SMART" id="SM00306"/>
    </source>
</evidence>
<dbReference type="EMBL" id="VRMN01000004">
    <property type="protein sequence ID" value="KAA8494756.1"/>
    <property type="molecule type" value="Genomic_DNA"/>
</dbReference>
<reference evidence="5" key="1">
    <citation type="journal article" date="2019" name="Nat. Commun.">
        <title>Expansion of phycobilisome linker gene families in mesophilic red algae.</title>
        <authorList>
            <person name="Lee J."/>
            <person name="Kim D."/>
            <person name="Bhattacharya D."/>
            <person name="Yoon H.S."/>
        </authorList>
    </citation>
    <scope>NUCLEOTIDE SEQUENCE [LARGE SCALE GENOMIC DNA]</scope>
    <source>
        <strain evidence="5">CCMP 1328</strain>
    </source>
</reference>
<feature type="chain" id="PRO_5023913516" evidence="2">
    <location>
        <begin position="22"/>
        <end position="566"/>
    </location>
</feature>
<feature type="signal peptide" evidence="2">
    <location>
        <begin position="1"/>
        <end position="21"/>
    </location>
</feature>